<evidence type="ECO:0000313" key="4">
    <source>
        <dbReference type="Proteomes" id="UP001157069"/>
    </source>
</evidence>
<keyword evidence="2" id="KW-0732">Signal</keyword>
<proteinExistence type="predicted"/>
<evidence type="ECO:0000256" key="2">
    <source>
        <dbReference type="SAM" id="SignalP"/>
    </source>
</evidence>
<organism evidence="3 4">
    <name type="scientific">Homoserinibacter gongjuensis</name>
    <dbReference type="NCBI Taxonomy" id="1162968"/>
    <lineage>
        <taxon>Bacteria</taxon>
        <taxon>Bacillati</taxon>
        <taxon>Actinomycetota</taxon>
        <taxon>Actinomycetes</taxon>
        <taxon>Micrococcales</taxon>
        <taxon>Microbacteriaceae</taxon>
        <taxon>Homoserinibacter</taxon>
    </lineage>
</organism>
<evidence type="ECO:0000256" key="1">
    <source>
        <dbReference type="SAM" id="MobiDB-lite"/>
    </source>
</evidence>
<dbReference type="Proteomes" id="UP001157069">
    <property type="component" value="Unassembled WGS sequence"/>
</dbReference>
<feature type="signal peptide" evidence="2">
    <location>
        <begin position="1"/>
        <end position="32"/>
    </location>
</feature>
<feature type="region of interest" description="Disordered" evidence="1">
    <location>
        <begin position="756"/>
        <end position="797"/>
    </location>
</feature>
<dbReference type="InterPro" id="IPR013783">
    <property type="entry name" value="Ig-like_fold"/>
</dbReference>
<keyword evidence="4" id="KW-1185">Reference proteome</keyword>
<gene>
    <name evidence="3" type="ORF">GCM10025869_14320</name>
</gene>
<dbReference type="RefSeq" id="WP_284298923.1">
    <property type="nucleotide sequence ID" value="NZ_BSVA01000001.1"/>
</dbReference>
<comment type="caution">
    <text evidence="3">The sequence shown here is derived from an EMBL/GenBank/DDBJ whole genome shotgun (WGS) entry which is preliminary data.</text>
</comment>
<evidence type="ECO:0000313" key="3">
    <source>
        <dbReference type="EMBL" id="GMA90903.1"/>
    </source>
</evidence>
<sequence length="797" mass="81518">MNTPALLRRTVAALGALAVVASSLLVASPAVAADAPEIVITAPANGTVFGPTDYIAVLGYVTDPSVPYTLSVNGGMPTPFPLWSGDQISLGMSNPGVSRTYTFAFSGGGTSSSVTFSVDGDGPDVVITSPAENEAVRDSVSVDFTSDDGVSSWIAVDDDGEVPVVGAPPYLVDTSALSSGSHQLRVRSVDSFGNSTTATRNFVIDRTGPTVALTMPSDGAWVNPELPFTIMATSDEALIQTWDLRVDGVTVAGGPGGTLIGYGMPAPTSWTNNSVHTITAQSTDALGNVGGLATITVRADKRRPDVSIDAPTAALGRTGTITGTASDTGSGVADVTVDFRKLRADDSCGAVQFSGTAVVTGGTWSLSLPGSAVSGAYCLRATATDGVGNTRVASDQPAVVVDITGPAVPTGLTPSGELWAVPTAIAWDANPDAVSYRYRLAATELELDTAAVFTTSVTSVTPAFDLAGTWFWQLQAVDALGNEGAWSTPQAVTVLGAPVLDGTCSMLCGIVGDELDLSWTSVPGAIGYRVVVRWPGEVGDPSDNISERYLLGAATSATIALPDDLPSGTIVVQVRAVLDHRVEGSKQGPWSEKLRLLHVAAPQTPALMTPADGAYVDGDAVELAWSDDSAVFAWEVRLASAPTLGSDGGLDTEVASPLLDPMVLLFVLGGSSGSIPRDVDLDEVDAVLDCAAFWDFAGVDPEDELPIGCADGSFTIPETLADGHYYWQVRGFGISALTGDTAGHWSTVGHFIVGQAPAGPGPGSTVPSSGTESGSGSGIVTPVGDPSPDEPESEEPP</sequence>
<feature type="compositionally biased region" description="Low complexity" evidence="1">
    <location>
        <begin position="763"/>
        <end position="774"/>
    </location>
</feature>
<protein>
    <recommendedName>
        <fullName evidence="5">Ig-like domain-containing protein</fullName>
    </recommendedName>
</protein>
<feature type="chain" id="PRO_5045788189" description="Ig-like domain-containing protein" evidence="2">
    <location>
        <begin position="33"/>
        <end position="797"/>
    </location>
</feature>
<accession>A0ABQ6JU28</accession>
<name>A0ABQ6JU28_9MICO</name>
<feature type="compositionally biased region" description="Acidic residues" evidence="1">
    <location>
        <begin position="787"/>
        <end position="797"/>
    </location>
</feature>
<evidence type="ECO:0008006" key="5">
    <source>
        <dbReference type="Google" id="ProtNLM"/>
    </source>
</evidence>
<reference evidence="4" key="1">
    <citation type="journal article" date="2019" name="Int. J. Syst. Evol. Microbiol.">
        <title>The Global Catalogue of Microorganisms (GCM) 10K type strain sequencing project: providing services to taxonomists for standard genome sequencing and annotation.</title>
        <authorList>
            <consortium name="The Broad Institute Genomics Platform"/>
            <consortium name="The Broad Institute Genome Sequencing Center for Infectious Disease"/>
            <person name="Wu L."/>
            <person name="Ma J."/>
        </authorList>
    </citation>
    <scope>NUCLEOTIDE SEQUENCE [LARGE SCALE GENOMIC DNA]</scope>
    <source>
        <strain evidence="4">NBRC 108755</strain>
    </source>
</reference>
<dbReference type="Gene3D" id="2.60.40.10">
    <property type="entry name" value="Immunoglobulins"/>
    <property type="match status" value="5"/>
</dbReference>
<dbReference type="EMBL" id="BSVA01000001">
    <property type="protein sequence ID" value="GMA90903.1"/>
    <property type="molecule type" value="Genomic_DNA"/>
</dbReference>